<evidence type="ECO:0000313" key="2">
    <source>
        <dbReference type="EMBL" id="MPC42120.1"/>
    </source>
</evidence>
<proteinExistence type="predicted"/>
<dbReference type="InterPro" id="IPR007110">
    <property type="entry name" value="Ig-like_dom"/>
</dbReference>
<evidence type="ECO:0000313" key="3">
    <source>
        <dbReference type="Proteomes" id="UP000324222"/>
    </source>
</evidence>
<dbReference type="EMBL" id="VSRR010005317">
    <property type="protein sequence ID" value="MPC42120.1"/>
    <property type="molecule type" value="Genomic_DNA"/>
</dbReference>
<protein>
    <recommendedName>
        <fullName evidence="1">Ig-like domain-containing protein</fullName>
    </recommendedName>
</protein>
<dbReference type="Proteomes" id="UP000324222">
    <property type="component" value="Unassembled WGS sequence"/>
</dbReference>
<dbReference type="InterPro" id="IPR013783">
    <property type="entry name" value="Ig-like_fold"/>
</dbReference>
<dbReference type="SUPFAM" id="SSF48726">
    <property type="entry name" value="Immunoglobulin"/>
    <property type="match status" value="1"/>
</dbReference>
<reference evidence="2 3" key="1">
    <citation type="submission" date="2019-05" db="EMBL/GenBank/DDBJ databases">
        <title>Another draft genome of Portunus trituberculatus and its Hox gene families provides insights of decapod evolution.</title>
        <authorList>
            <person name="Jeong J.-H."/>
            <person name="Song I."/>
            <person name="Kim S."/>
            <person name="Choi T."/>
            <person name="Kim D."/>
            <person name="Ryu S."/>
            <person name="Kim W."/>
        </authorList>
    </citation>
    <scope>NUCLEOTIDE SEQUENCE [LARGE SCALE GENOMIC DNA]</scope>
    <source>
        <tissue evidence="2">Muscle</tissue>
    </source>
</reference>
<dbReference type="OrthoDB" id="547680at2759"/>
<accession>A0A5B7F3Y4</accession>
<dbReference type="Gene3D" id="2.60.40.10">
    <property type="entry name" value="Immunoglobulins"/>
    <property type="match status" value="1"/>
</dbReference>
<feature type="domain" description="Ig-like" evidence="1">
    <location>
        <begin position="23"/>
        <end position="124"/>
    </location>
</feature>
<evidence type="ECO:0000259" key="1">
    <source>
        <dbReference type="PROSITE" id="PS50835"/>
    </source>
</evidence>
<dbReference type="PANTHER" id="PTHR23278:SF19">
    <property type="entry name" value="OBSCURIN"/>
    <property type="match status" value="1"/>
</dbReference>
<organism evidence="2 3">
    <name type="scientific">Portunus trituberculatus</name>
    <name type="common">Swimming crab</name>
    <name type="synonym">Neptunus trituberculatus</name>
    <dbReference type="NCBI Taxonomy" id="210409"/>
    <lineage>
        <taxon>Eukaryota</taxon>
        <taxon>Metazoa</taxon>
        <taxon>Ecdysozoa</taxon>
        <taxon>Arthropoda</taxon>
        <taxon>Crustacea</taxon>
        <taxon>Multicrustacea</taxon>
        <taxon>Malacostraca</taxon>
        <taxon>Eumalacostraca</taxon>
        <taxon>Eucarida</taxon>
        <taxon>Decapoda</taxon>
        <taxon>Pleocyemata</taxon>
        <taxon>Brachyura</taxon>
        <taxon>Eubrachyura</taxon>
        <taxon>Portunoidea</taxon>
        <taxon>Portunidae</taxon>
        <taxon>Portuninae</taxon>
        <taxon>Portunus</taxon>
    </lineage>
</organism>
<dbReference type="AlphaFoldDB" id="A0A5B7F3Y4"/>
<gene>
    <name evidence="2" type="ORF">E2C01_035734</name>
</gene>
<comment type="caution">
    <text evidence="2">The sequence shown here is derived from an EMBL/GenBank/DDBJ whole genome shotgun (WGS) entry which is preliminary data.</text>
</comment>
<dbReference type="PROSITE" id="PS50835">
    <property type="entry name" value="IG_LIKE"/>
    <property type="match status" value="1"/>
</dbReference>
<dbReference type="PANTHER" id="PTHR23278">
    <property type="entry name" value="SIDESTEP PROTEIN"/>
    <property type="match status" value="1"/>
</dbReference>
<sequence length="257" mass="29343">MSDWFNLTVFDVSFAQVTVVKPPSMIRVALHTGKTVTFTVTADEGSPLRLSCIVNGGRPRPRVWWTLHNKTHEFIVDETYEAIDGERTQNDLMLPRLTPDHHMTRLACHASNTNATEPITSRLTLLLNNDPMPVAHHPAFRFFLLFVFQCEERRLSIVSVYVRVGCETFGSRPAPILTWTIKRPDRLEEMLATEGREKWIRDVRRGMRAAASALCRVDSEWVYVEKYCISLLVAEPDSNALRRFELRCGAPSRVVSS</sequence>
<dbReference type="InterPro" id="IPR036179">
    <property type="entry name" value="Ig-like_dom_sf"/>
</dbReference>
<keyword evidence="3" id="KW-1185">Reference proteome</keyword>
<name>A0A5B7F3Y4_PORTR</name>